<evidence type="ECO:0000313" key="1">
    <source>
        <dbReference type="Proteomes" id="UP000887579"/>
    </source>
</evidence>
<dbReference type="Proteomes" id="UP000887579">
    <property type="component" value="Unplaced"/>
</dbReference>
<organism evidence="1 2">
    <name type="scientific">Panagrolaimus sp. ES5</name>
    <dbReference type="NCBI Taxonomy" id="591445"/>
    <lineage>
        <taxon>Eukaryota</taxon>
        <taxon>Metazoa</taxon>
        <taxon>Ecdysozoa</taxon>
        <taxon>Nematoda</taxon>
        <taxon>Chromadorea</taxon>
        <taxon>Rhabditida</taxon>
        <taxon>Tylenchina</taxon>
        <taxon>Panagrolaimomorpha</taxon>
        <taxon>Panagrolaimoidea</taxon>
        <taxon>Panagrolaimidae</taxon>
        <taxon>Panagrolaimus</taxon>
    </lineage>
</organism>
<accession>A0AC34FZ82</accession>
<sequence length="87" mass="9593">MKNPASLEDINAAVKEAANGKMKGILEYTEDQVVSSDFITSTASSVFDSKACISLNPNFVKLISWYDNEFSYSNRVVDLISHCHSKA</sequence>
<dbReference type="WBParaSite" id="ES5_v2.g22798.t1">
    <property type="protein sequence ID" value="ES5_v2.g22798.t1"/>
    <property type="gene ID" value="ES5_v2.g22798"/>
</dbReference>
<name>A0AC34FZ82_9BILA</name>
<evidence type="ECO:0000313" key="2">
    <source>
        <dbReference type="WBParaSite" id="ES5_v2.g22798.t1"/>
    </source>
</evidence>
<protein>
    <submittedName>
        <fullName evidence="2">Glyceraldehyde 3-phosphate dehydrogenase catalytic domain-containing protein</fullName>
    </submittedName>
</protein>
<proteinExistence type="predicted"/>
<reference evidence="2" key="1">
    <citation type="submission" date="2022-11" db="UniProtKB">
        <authorList>
            <consortium name="WormBaseParasite"/>
        </authorList>
    </citation>
    <scope>IDENTIFICATION</scope>
</reference>